<dbReference type="EMBL" id="CP014060">
    <property type="protein sequence ID" value="AMG35662.1"/>
    <property type="molecule type" value="Genomic_DNA"/>
</dbReference>
<dbReference type="Proteomes" id="UP000060602">
    <property type="component" value="Chromosome"/>
</dbReference>
<evidence type="ECO:0000259" key="6">
    <source>
        <dbReference type="Pfam" id="PF02770"/>
    </source>
</evidence>
<dbReference type="InterPro" id="IPR013786">
    <property type="entry name" value="AcylCoA_DH/ox_N"/>
</dbReference>
<evidence type="ECO:0000313" key="8">
    <source>
        <dbReference type="EMBL" id="AMG35662.1"/>
    </source>
</evidence>
<reference evidence="9" key="1">
    <citation type="submission" date="2015-12" db="EMBL/GenBank/DDBJ databases">
        <title>FDA dAtabase for Regulatory Grade micrObial Sequences (FDA-ARGOS): Supporting development and validation of Infectious Disease Dx tests.</title>
        <authorList>
            <person name="Case J."/>
            <person name="Tallon L."/>
            <person name="Sadzewicz L."/>
            <person name="Sengamalay N."/>
            <person name="Ott S."/>
            <person name="Godinez A."/>
            <person name="Nagaraj S."/>
            <person name="Nadendla S."/>
            <person name="Sichtig H."/>
        </authorList>
    </citation>
    <scope>NUCLEOTIDE SEQUENCE [LARGE SCALE GENOMIC DNA]</scope>
    <source>
        <strain evidence="9">FDAARGOS_147</strain>
    </source>
</reference>
<dbReference type="Gene3D" id="2.40.110.10">
    <property type="entry name" value="Butyryl-CoA Dehydrogenase, subunit A, domain 2"/>
    <property type="match status" value="1"/>
</dbReference>
<evidence type="ECO:0000256" key="1">
    <source>
        <dbReference type="ARBA" id="ARBA00001974"/>
    </source>
</evidence>
<dbReference type="Pfam" id="PF02771">
    <property type="entry name" value="Acyl-CoA_dh_N"/>
    <property type="match status" value="1"/>
</dbReference>
<dbReference type="SUPFAM" id="SSF47203">
    <property type="entry name" value="Acyl-CoA dehydrogenase C-terminal domain-like"/>
    <property type="match status" value="1"/>
</dbReference>
<evidence type="ECO:0000313" key="9">
    <source>
        <dbReference type="Proteomes" id="UP000060602"/>
    </source>
</evidence>
<feature type="domain" description="Acyl-CoA dehydrogenase/oxidase C-terminal" evidence="5">
    <location>
        <begin position="233"/>
        <end position="365"/>
    </location>
</feature>
<sequence>MDFAFTPDQLALRDAVSRICARYPDEYWLERDREGGFPEPLHADLARDGWLGIAMPPEHGGAGLGMTEAALMMQTIAASGAGFTGASAVHMNIFGLNPVVVFGNDEQRARWLPPLIAGRQKACFAVTEPDAGLDTTKLGTRAVRQGDEYVVHGRKIWISTAQVADKMLLLARTTPLSEVAKPTQGLSLFYTDLDRGKVEVREIEKMGRKAVDSNMLFIDGLRIPLADRIGEEGRGFEYILHGLNPERILIAAEAVGIGRAALERAVRYAGERHVFGRPIGQNQGIQHPLAQAWMQLEAADLMVFKAASLYDAGEPCGPSANAAKYLAAEAGYNACQTAVMTLGGMGYAKEYHVERLLRESFIPRIAPVSPQLIMCFIAEKVLGLPKSY</sequence>
<evidence type="ECO:0000256" key="3">
    <source>
        <dbReference type="ARBA" id="ARBA00022630"/>
    </source>
</evidence>
<dbReference type="PANTHER" id="PTHR43884:SF12">
    <property type="entry name" value="ISOVALERYL-COA DEHYDROGENASE, MITOCHONDRIAL-RELATED"/>
    <property type="match status" value="1"/>
</dbReference>
<gene>
    <name evidence="8" type="ORF">AL504_06210</name>
</gene>
<dbReference type="FunFam" id="1.20.140.10:FF:000012">
    <property type="entry name" value="Acyl-CoA dehydrogenase fadE12"/>
    <property type="match status" value="1"/>
</dbReference>
<dbReference type="Pfam" id="PF00441">
    <property type="entry name" value="Acyl-CoA_dh_1"/>
    <property type="match status" value="1"/>
</dbReference>
<evidence type="ECO:0000259" key="7">
    <source>
        <dbReference type="Pfam" id="PF02771"/>
    </source>
</evidence>
<evidence type="ECO:0000259" key="5">
    <source>
        <dbReference type="Pfam" id="PF00441"/>
    </source>
</evidence>
<dbReference type="GO" id="GO:0050660">
    <property type="term" value="F:flavin adenine dinucleotide binding"/>
    <property type="evidence" value="ECO:0007669"/>
    <property type="project" value="InterPro"/>
</dbReference>
<keyword evidence="3" id="KW-0285">Flavoprotein</keyword>
<organism evidence="8 9">
    <name type="scientific">Alcaligenes xylosoxydans xylosoxydans</name>
    <name type="common">Achromobacter xylosoxidans</name>
    <dbReference type="NCBI Taxonomy" id="85698"/>
    <lineage>
        <taxon>Bacteria</taxon>
        <taxon>Pseudomonadati</taxon>
        <taxon>Pseudomonadota</taxon>
        <taxon>Betaproteobacteria</taxon>
        <taxon>Burkholderiales</taxon>
        <taxon>Alcaligenaceae</taxon>
        <taxon>Achromobacter</taxon>
    </lineage>
</organism>
<dbReference type="PANTHER" id="PTHR43884">
    <property type="entry name" value="ACYL-COA DEHYDROGENASE"/>
    <property type="match status" value="1"/>
</dbReference>
<dbReference type="GeneID" id="92901909"/>
<accession>A0A120LH03</accession>
<dbReference type="InterPro" id="IPR046373">
    <property type="entry name" value="Acyl-CoA_Oxase/DH_mid-dom_sf"/>
</dbReference>
<feature type="domain" description="Acyl-CoA oxidase/dehydrogenase middle" evidence="6">
    <location>
        <begin position="123"/>
        <end position="219"/>
    </location>
</feature>
<dbReference type="InterPro" id="IPR006091">
    <property type="entry name" value="Acyl-CoA_Oxase/DH_mid-dom"/>
</dbReference>
<dbReference type="InterPro" id="IPR037069">
    <property type="entry name" value="AcylCoA_DH/ox_N_sf"/>
</dbReference>
<dbReference type="Gene3D" id="1.20.140.10">
    <property type="entry name" value="Butyryl-CoA Dehydrogenase, subunit A, domain 3"/>
    <property type="match status" value="1"/>
</dbReference>
<dbReference type="InterPro" id="IPR036250">
    <property type="entry name" value="AcylCo_DH-like_C"/>
</dbReference>
<name>A0A120LH03_ALCXX</name>
<evidence type="ECO:0000256" key="4">
    <source>
        <dbReference type="ARBA" id="ARBA00022827"/>
    </source>
</evidence>
<dbReference type="InterPro" id="IPR009075">
    <property type="entry name" value="AcylCo_DH/oxidase_C"/>
</dbReference>
<dbReference type="AlphaFoldDB" id="A0A120LH03"/>
<comment type="cofactor">
    <cofactor evidence="1">
        <name>FAD</name>
        <dbReference type="ChEBI" id="CHEBI:57692"/>
    </cofactor>
</comment>
<keyword evidence="4" id="KW-0274">FAD</keyword>
<comment type="similarity">
    <text evidence="2">Belongs to the acyl-CoA dehydrogenase family.</text>
</comment>
<dbReference type="Gene3D" id="1.10.540.10">
    <property type="entry name" value="Acyl-CoA dehydrogenase/oxidase, N-terminal domain"/>
    <property type="match status" value="1"/>
</dbReference>
<proteinExistence type="inferred from homology"/>
<evidence type="ECO:0000256" key="2">
    <source>
        <dbReference type="ARBA" id="ARBA00009347"/>
    </source>
</evidence>
<dbReference type="SUPFAM" id="SSF56645">
    <property type="entry name" value="Acyl-CoA dehydrogenase NM domain-like"/>
    <property type="match status" value="1"/>
</dbReference>
<dbReference type="PIRSF" id="PIRSF016578">
    <property type="entry name" value="HsaA"/>
    <property type="match status" value="1"/>
</dbReference>
<dbReference type="RefSeq" id="WP_054431120.1">
    <property type="nucleotide sequence ID" value="NZ_CP014060.2"/>
</dbReference>
<protein>
    <submittedName>
        <fullName evidence="8">Acyl-CoA dehydrogenase</fullName>
    </submittedName>
</protein>
<feature type="domain" description="Acyl-CoA dehydrogenase/oxidase N-terminal" evidence="7">
    <location>
        <begin position="6"/>
        <end position="118"/>
    </location>
</feature>
<dbReference type="GO" id="GO:0003995">
    <property type="term" value="F:acyl-CoA dehydrogenase activity"/>
    <property type="evidence" value="ECO:0007669"/>
    <property type="project" value="TreeGrafter"/>
</dbReference>
<dbReference type="InterPro" id="IPR009100">
    <property type="entry name" value="AcylCoA_DH/oxidase_NM_dom_sf"/>
</dbReference>
<dbReference type="Pfam" id="PF02770">
    <property type="entry name" value="Acyl-CoA_dh_M"/>
    <property type="match status" value="1"/>
</dbReference>